<reference evidence="1" key="1">
    <citation type="submission" date="2021-05" db="EMBL/GenBank/DDBJ databases">
        <authorList>
            <person name="Pan Q."/>
            <person name="Jouanno E."/>
            <person name="Zahm M."/>
            <person name="Klopp C."/>
            <person name="Cabau C."/>
            <person name="Louis A."/>
            <person name="Berthelot C."/>
            <person name="Parey E."/>
            <person name="Roest Crollius H."/>
            <person name="Montfort J."/>
            <person name="Robinson-Rechavi M."/>
            <person name="Bouchez O."/>
            <person name="Lampietro C."/>
            <person name="Lopez Roques C."/>
            <person name="Donnadieu C."/>
            <person name="Postlethwait J."/>
            <person name="Bobe J."/>
            <person name="Dillon D."/>
            <person name="Chandos A."/>
            <person name="von Hippel F."/>
            <person name="Guiguen Y."/>
        </authorList>
    </citation>
    <scope>NUCLEOTIDE SEQUENCE</scope>
    <source>
        <strain evidence="1">YG-Jan2019</strain>
    </source>
</reference>
<sequence length="130" mass="15012">MPDFCAAYGCSNRLSLKTRDHGITFHRFPKTGEMRRQWELALRRDGFVAADRTLLCTHLQRLVATRSTTTSRGAEDNLPVDLSQDGPQPHVVNICMCIHHQLRWFGHLVRMPPGRTSSWEETTGRPRTRW</sequence>
<dbReference type="Proteomes" id="UP001157502">
    <property type="component" value="Chromosome 4"/>
</dbReference>
<evidence type="ECO:0000313" key="2">
    <source>
        <dbReference type="Proteomes" id="UP001157502"/>
    </source>
</evidence>
<protein>
    <submittedName>
        <fullName evidence="1">Uncharacterized protein</fullName>
    </submittedName>
</protein>
<name>A0ACC2H8R0_DALPE</name>
<evidence type="ECO:0000313" key="1">
    <source>
        <dbReference type="EMBL" id="KAJ8012371.1"/>
    </source>
</evidence>
<comment type="caution">
    <text evidence="1">The sequence shown here is derived from an EMBL/GenBank/DDBJ whole genome shotgun (WGS) entry which is preliminary data.</text>
</comment>
<organism evidence="1 2">
    <name type="scientific">Dallia pectoralis</name>
    <name type="common">Alaska blackfish</name>
    <dbReference type="NCBI Taxonomy" id="75939"/>
    <lineage>
        <taxon>Eukaryota</taxon>
        <taxon>Metazoa</taxon>
        <taxon>Chordata</taxon>
        <taxon>Craniata</taxon>
        <taxon>Vertebrata</taxon>
        <taxon>Euteleostomi</taxon>
        <taxon>Actinopterygii</taxon>
        <taxon>Neopterygii</taxon>
        <taxon>Teleostei</taxon>
        <taxon>Protacanthopterygii</taxon>
        <taxon>Esociformes</taxon>
        <taxon>Umbridae</taxon>
        <taxon>Dallia</taxon>
    </lineage>
</organism>
<accession>A0ACC2H8R0</accession>
<dbReference type="EMBL" id="CM055731">
    <property type="protein sequence ID" value="KAJ8012371.1"/>
    <property type="molecule type" value="Genomic_DNA"/>
</dbReference>
<gene>
    <name evidence="1" type="ORF">DPEC_G00042010</name>
</gene>
<keyword evidence="2" id="KW-1185">Reference proteome</keyword>
<proteinExistence type="predicted"/>